<comment type="caution">
    <text evidence="7">The sequence shown here is derived from an EMBL/GenBank/DDBJ whole genome shotgun (WGS) entry which is preliminary data.</text>
</comment>
<dbReference type="PANTHER" id="PTHR23147">
    <property type="entry name" value="SERINE/ARGININE RICH SPLICING FACTOR"/>
    <property type="match status" value="1"/>
</dbReference>
<dbReference type="InterPro" id="IPR012677">
    <property type="entry name" value="Nucleotide-bd_a/b_plait_sf"/>
</dbReference>
<dbReference type="InterPro" id="IPR050907">
    <property type="entry name" value="SRSF"/>
</dbReference>
<dbReference type="GO" id="GO:0008380">
    <property type="term" value="P:RNA splicing"/>
    <property type="evidence" value="ECO:0007669"/>
    <property type="project" value="UniProtKB-KW"/>
</dbReference>
<keyword evidence="3" id="KW-0508">mRNA splicing</keyword>
<dbReference type="EMBL" id="LXQA010095296">
    <property type="protein sequence ID" value="MCI15170.1"/>
    <property type="molecule type" value="Genomic_DNA"/>
</dbReference>
<keyword evidence="1" id="KW-0507">mRNA processing</keyword>
<feature type="region of interest" description="Disordered" evidence="5">
    <location>
        <begin position="125"/>
        <end position="164"/>
    </location>
</feature>
<keyword evidence="2" id="KW-0747">Spliceosome</keyword>
<dbReference type="GO" id="GO:0006397">
    <property type="term" value="P:mRNA processing"/>
    <property type="evidence" value="ECO:0007669"/>
    <property type="project" value="UniProtKB-KW"/>
</dbReference>
<evidence type="ECO:0000256" key="1">
    <source>
        <dbReference type="ARBA" id="ARBA00022664"/>
    </source>
</evidence>
<dbReference type="GO" id="GO:0005681">
    <property type="term" value="C:spliceosomal complex"/>
    <property type="evidence" value="ECO:0007669"/>
    <property type="project" value="UniProtKB-KW"/>
</dbReference>
<keyword evidence="8" id="KW-1185">Reference proteome</keyword>
<reference evidence="7 8" key="1">
    <citation type="journal article" date="2018" name="Front. Plant Sci.">
        <title>Red Clover (Trifolium pratense) and Zigzag Clover (T. medium) - A Picture of Genomic Similarities and Differences.</title>
        <authorList>
            <person name="Dluhosova J."/>
            <person name="Istvanek J."/>
            <person name="Nedelnik J."/>
            <person name="Repkova J."/>
        </authorList>
    </citation>
    <scope>NUCLEOTIDE SEQUENCE [LARGE SCALE GENOMIC DNA]</scope>
    <source>
        <strain evidence="8">cv. 10/8</strain>
        <tissue evidence="7">Leaf</tissue>
    </source>
</reference>
<dbReference type="Proteomes" id="UP000265520">
    <property type="component" value="Unassembled WGS sequence"/>
</dbReference>
<evidence type="ECO:0000256" key="4">
    <source>
        <dbReference type="PROSITE-ProRule" id="PRU00176"/>
    </source>
</evidence>
<dbReference type="Gene3D" id="3.30.70.330">
    <property type="match status" value="1"/>
</dbReference>
<dbReference type="GO" id="GO:0003723">
    <property type="term" value="F:RNA binding"/>
    <property type="evidence" value="ECO:0007669"/>
    <property type="project" value="UniProtKB-UniRule"/>
</dbReference>
<dbReference type="InterPro" id="IPR035979">
    <property type="entry name" value="RBD_domain_sf"/>
</dbReference>
<feature type="region of interest" description="Disordered" evidence="5">
    <location>
        <begin position="1"/>
        <end position="21"/>
    </location>
</feature>
<feature type="compositionally biased region" description="Basic residues" evidence="5">
    <location>
        <begin position="10"/>
        <end position="19"/>
    </location>
</feature>
<dbReference type="AlphaFoldDB" id="A0A392PUP2"/>
<evidence type="ECO:0000313" key="7">
    <source>
        <dbReference type="EMBL" id="MCI15170.1"/>
    </source>
</evidence>
<evidence type="ECO:0000256" key="5">
    <source>
        <dbReference type="SAM" id="MobiDB-lite"/>
    </source>
</evidence>
<organism evidence="7 8">
    <name type="scientific">Trifolium medium</name>
    <dbReference type="NCBI Taxonomy" id="97028"/>
    <lineage>
        <taxon>Eukaryota</taxon>
        <taxon>Viridiplantae</taxon>
        <taxon>Streptophyta</taxon>
        <taxon>Embryophyta</taxon>
        <taxon>Tracheophyta</taxon>
        <taxon>Spermatophyta</taxon>
        <taxon>Magnoliopsida</taxon>
        <taxon>eudicotyledons</taxon>
        <taxon>Gunneridae</taxon>
        <taxon>Pentapetalae</taxon>
        <taxon>rosids</taxon>
        <taxon>fabids</taxon>
        <taxon>Fabales</taxon>
        <taxon>Fabaceae</taxon>
        <taxon>Papilionoideae</taxon>
        <taxon>50 kb inversion clade</taxon>
        <taxon>NPAAA clade</taxon>
        <taxon>Hologalegina</taxon>
        <taxon>IRL clade</taxon>
        <taxon>Trifolieae</taxon>
        <taxon>Trifolium</taxon>
    </lineage>
</organism>
<feature type="non-terminal residue" evidence="7">
    <location>
        <position position="220"/>
    </location>
</feature>
<dbReference type="CDD" id="cd00590">
    <property type="entry name" value="RRM_SF"/>
    <property type="match status" value="1"/>
</dbReference>
<sequence>MGEEEDHGWKTVKGRHRQGKGNNQYRFDIATTRNFNKDNNKSFTTFFFTDFPDSFGAKTLLNTFHNYGDIMEVVIPAKRDRGGRRFGFARFDRVSDPRKLELELDNLIIGSAKISVNLSRFHRPEGSKRGDFNSGDRLGYRGKQQGDRFRPRSLSRSRRHQSTHHHLVYAEEDDTYAQAVRTGGVKKQGGAQKGVVLSYKAEQEDLQRLNKAFIGVAVQP</sequence>
<name>A0A392PUP2_9FABA</name>
<evidence type="ECO:0000256" key="3">
    <source>
        <dbReference type="ARBA" id="ARBA00023187"/>
    </source>
</evidence>
<evidence type="ECO:0000259" key="6">
    <source>
        <dbReference type="PROSITE" id="PS50102"/>
    </source>
</evidence>
<dbReference type="SUPFAM" id="SSF54928">
    <property type="entry name" value="RNA-binding domain, RBD"/>
    <property type="match status" value="1"/>
</dbReference>
<keyword evidence="4" id="KW-0694">RNA-binding</keyword>
<evidence type="ECO:0000313" key="8">
    <source>
        <dbReference type="Proteomes" id="UP000265520"/>
    </source>
</evidence>
<feature type="domain" description="RRM" evidence="6">
    <location>
        <begin position="44"/>
        <end position="121"/>
    </location>
</feature>
<accession>A0A392PUP2</accession>
<evidence type="ECO:0000256" key="2">
    <source>
        <dbReference type="ARBA" id="ARBA00022728"/>
    </source>
</evidence>
<feature type="compositionally biased region" description="Basic residues" evidence="5">
    <location>
        <begin position="151"/>
        <end position="164"/>
    </location>
</feature>
<dbReference type="PROSITE" id="PS50102">
    <property type="entry name" value="RRM"/>
    <property type="match status" value="1"/>
</dbReference>
<dbReference type="InterPro" id="IPR000504">
    <property type="entry name" value="RRM_dom"/>
</dbReference>
<proteinExistence type="predicted"/>
<protein>
    <recommendedName>
        <fullName evidence="6">RRM domain-containing protein</fullName>
    </recommendedName>
</protein>